<sequence>MSVTIPKTMLAARVTGPGITRWDIQTVPVPRPTGDQALIKVAAAGLCHTDTMIMEFSMFGVYPVTGSHEPAGTVVALGVDAQEKGKLRVGQTIAGLQHFGMCHTCKDCLEYCTHSRYTGLTADGAFAEYVLLEADCCVPIPDSMPFEQAAPLTCAGITMWTGLRSLDLQPRKVVGISELGALDHLGVQFAKAMGLKVVGIDARPHPIELARDLRLAPDLLINASETSPAEARKAILAMRGLEYRPFAEPFNGVDGERSFTFPSQHVAHPATAMILTADPVAAQRYAVEVTRRHGTFVVVAQPETVSISFRDFVFRDLTVIGSLQGDVHDLEETIAVAAEHGIVSDVSSYTLAEHEALLATVHDEKRKDKAVMVF</sequence>
<dbReference type="AlphaFoldDB" id="A0A427XMZ0"/>
<dbReference type="InterPro" id="IPR036291">
    <property type="entry name" value="NAD(P)-bd_dom_sf"/>
</dbReference>
<evidence type="ECO:0000256" key="4">
    <source>
        <dbReference type="ARBA" id="ARBA00022833"/>
    </source>
</evidence>
<evidence type="ECO:0000259" key="6">
    <source>
        <dbReference type="SMART" id="SM00829"/>
    </source>
</evidence>
<dbReference type="STRING" id="1890683.A0A427XMZ0"/>
<gene>
    <name evidence="7" type="ORF">EHS25_007306</name>
</gene>
<reference evidence="7 8" key="1">
    <citation type="submission" date="2018-11" db="EMBL/GenBank/DDBJ databases">
        <title>Genome sequence of Saitozyma podzolica DSM 27192.</title>
        <authorList>
            <person name="Aliyu H."/>
            <person name="Gorte O."/>
            <person name="Ochsenreither K."/>
        </authorList>
    </citation>
    <scope>NUCLEOTIDE SEQUENCE [LARGE SCALE GENOMIC DNA]</scope>
    <source>
        <strain evidence="7 8">DSM 27192</strain>
    </source>
</reference>
<dbReference type="GO" id="GO:0005737">
    <property type="term" value="C:cytoplasm"/>
    <property type="evidence" value="ECO:0007669"/>
    <property type="project" value="TreeGrafter"/>
</dbReference>
<dbReference type="SUPFAM" id="SSF50129">
    <property type="entry name" value="GroES-like"/>
    <property type="match status" value="1"/>
</dbReference>
<dbReference type="Pfam" id="PF08240">
    <property type="entry name" value="ADH_N"/>
    <property type="match status" value="1"/>
</dbReference>
<accession>A0A427XMZ0</accession>
<dbReference type="EMBL" id="RSCD01000037">
    <property type="protein sequence ID" value="RSH80104.1"/>
    <property type="molecule type" value="Genomic_DNA"/>
</dbReference>
<dbReference type="GO" id="GO:0004022">
    <property type="term" value="F:alcohol dehydrogenase (NAD+) activity"/>
    <property type="evidence" value="ECO:0007669"/>
    <property type="project" value="TreeGrafter"/>
</dbReference>
<evidence type="ECO:0000313" key="7">
    <source>
        <dbReference type="EMBL" id="RSH80104.1"/>
    </source>
</evidence>
<dbReference type="SMART" id="SM00829">
    <property type="entry name" value="PKS_ER"/>
    <property type="match status" value="1"/>
</dbReference>
<evidence type="ECO:0000256" key="3">
    <source>
        <dbReference type="ARBA" id="ARBA00022723"/>
    </source>
</evidence>
<feature type="domain" description="Enoyl reductase (ER)" evidence="6">
    <location>
        <begin position="18"/>
        <end position="372"/>
    </location>
</feature>
<dbReference type="PANTHER" id="PTHR42940">
    <property type="entry name" value="ALCOHOL DEHYDROGENASE 1-RELATED"/>
    <property type="match status" value="1"/>
</dbReference>
<protein>
    <recommendedName>
        <fullName evidence="6">Enoyl reductase (ER) domain-containing protein</fullName>
    </recommendedName>
</protein>
<dbReference type="SUPFAM" id="SSF51735">
    <property type="entry name" value="NAD(P)-binding Rossmann-fold domains"/>
    <property type="match status" value="1"/>
</dbReference>
<comment type="cofactor">
    <cofactor evidence="1">
        <name>Zn(2+)</name>
        <dbReference type="ChEBI" id="CHEBI:29105"/>
    </cofactor>
</comment>
<evidence type="ECO:0000256" key="1">
    <source>
        <dbReference type="ARBA" id="ARBA00001947"/>
    </source>
</evidence>
<dbReference type="Proteomes" id="UP000279259">
    <property type="component" value="Unassembled WGS sequence"/>
</dbReference>
<name>A0A427XMZ0_9TREE</name>
<keyword evidence="8" id="KW-1185">Reference proteome</keyword>
<keyword evidence="3" id="KW-0479">Metal-binding</keyword>
<organism evidence="7 8">
    <name type="scientific">Saitozyma podzolica</name>
    <dbReference type="NCBI Taxonomy" id="1890683"/>
    <lineage>
        <taxon>Eukaryota</taxon>
        <taxon>Fungi</taxon>
        <taxon>Dikarya</taxon>
        <taxon>Basidiomycota</taxon>
        <taxon>Agaricomycotina</taxon>
        <taxon>Tremellomycetes</taxon>
        <taxon>Tremellales</taxon>
        <taxon>Trimorphomycetaceae</taxon>
        <taxon>Saitozyma</taxon>
    </lineage>
</organism>
<dbReference type="Gene3D" id="3.40.50.720">
    <property type="entry name" value="NAD(P)-binding Rossmann-like Domain"/>
    <property type="match status" value="2"/>
</dbReference>
<keyword evidence="5" id="KW-0560">Oxidoreductase</keyword>
<evidence type="ECO:0000256" key="2">
    <source>
        <dbReference type="ARBA" id="ARBA00008072"/>
    </source>
</evidence>
<proteinExistence type="inferred from homology"/>
<comment type="caution">
    <text evidence="7">The sequence shown here is derived from an EMBL/GenBank/DDBJ whole genome shotgun (WGS) entry which is preliminary data.</text>
</comment>
<dbReference type="InterPro" id="IPR013154">
    <property type="entry name" value="ADH-like_N"/>
</dbReference>
<dbReference type="OrthoDB" id="1879366at2759"/>
<dbReference type="InterPro" id="IPR011032">
    <property type="entry name" value="GroES-like_sf"/>
</dbReference>
<dbReference type="Gene3D" id="3.90.180.10">
    <property type="entry name" value="Medium-chain alcohol dehydrogenases, catalytic domain"/>
    <property type="match status" value="2"/>
</dbReference>
<evidence type="ECO:0000313" key="8">
    <source>
        <dbReference type="Proteomes" id="UP000279259"/>
    </source>
</evidence>
<dbReference type="PANTHER" id="PTHR42940:SF8">
    <property type="entry name" value="VACUOLAR PROTEIN SORTING-ASSOCIATED PROTEIN 11"/>
    <property type="match status" value="1"/>
</dbReference>
<dbReference type="GO" id="GO:0046872">
    <property type="term" value="F:metal ion binding"/>
    <property type="evidence" value="ECO:0007669"/>
    <property type="project" value="UniProtKB-KW"/>
</dbReference>
<evidence type="ECO:0000256" key="5">
    <source>
        <dbReference type="ARBA" id="ARBA00023002"/>
    </source>
</evidence>
<comment type="similarity">
    <text evidence="2">Belongs to the zinc-containing alcohol dehydrogenase family.</text>
</comment>
<keyword evidence="4" id="KW-0862">Zinc</keyword>
<dbReference type="InterPro" id="IPR020843">
    <property type="entry name" value="ER"/>
</dbReference>